<dbReference type="PANTHER" id="PTHR43441">
    <property type="entry name" value="RIBOSOMAL-PROTEIN-SERINE ACETYLTRANSFERASE"/>
    <property type="match status" value="1"/>
</dbReference>
<dbReference type="GO" id="GO:1990189">
    <property type="term" value="F:protein N-terminal-serine acetyltransferase activity"/>
    <property type="evidence" value="ECO:0007669"/>
    <property type="project" value="TreeGrafter"/>
</dbReference>
<dbReference type="SUPFAM" id="SSF55729">
    <property type="entry name" value="Acyl-CoA N-acyltransferases (Nat)"/>
    <property type="match status" value="1"/>
</dbReference>
<keyword evidence="2" id="KW-1185">Reference proteome</keyword>
<dbReference type="AlphaFoldDB" id="A0A0U3LAS5"/>
<dbReference type="Pfam" id="PF13302">
    <property type="entry name" value="Acetyltransf_3"/>
    <property type="match status" value="1"/>
</dbReference>
<dbReference type="Proteomes" id="UP000060699">
    <property type="component" value="Chromosome"/>
</dbReference>
<dbReference type="GO" id="GO:0008999">
    <property type="term" value="F:protein-N-terminal-alanine acetyltransferase activity"/>
    <property type="evidence" value="ECO:0007669"/>
    <property type="project" value="TreeGrafter"/>
</dbReference>
<proteinExistence type="predicted"/>
<dbReference type="PROSITE" id="PS51186">
    <property type="entry name" value="GNAT"/>
    <property type="match status" value="1"/>
</dbReference>
<dbReference type="InterPro" id="IPR000182">
    <property type="entry name" value="GNAT_dom"/>
</dbReference>
<organism evidence="1 2">
    <name type="scientific">Roseateles depolymerans</name>
    <dbReference type="NCBI Taxonomy" id="76731"/>
    <lineage>
        <taxon>Bacteria</taxon>
        <taxon>Pseudomonadati</taxon>
        <taxon>Pseudomonadota</taxon>
        <taxon>Betaproteobacteria</taxon>
        <taxon>Burkholderiales</taxon>
        <taxon>Sphaerotilaceae</taxon>
        <taxon>Roseateles</taxon>
    </lineage>
</organism>
<evidence type="ECO:0000313" key="2">
    <source>
        <dbReference type="Proteomes" id="UP000060699"/>
    </source>
</evidence>
<dbReference type="PANTHER" id="PTHR43441:SF3">
    <property type="entry name" value="ACETYLTRANSFERASE"/>
    <property type="match status" value="1"/>
</dbReference>
<dbReference type="STRING" id="76731.RD2015_3980"/>
<evidence type="ECO:0000313" key="1">
    <source>
        <dbReference type="EMBL" id="ALV08430.1"/>
    </source>
</evidence>
<name>A0A0U3LAS5_9BURK</name>
<dbReference type="InterPro" id="IPR016181">
    <property type="entry name" value="Acyl_CoA_acyltransferase"/>
</dbReference>
<accession>A0A0U3LAS5</accession>
<gene>
    <name evidence="1" type="ORF">RD2015_3980</name>
</gene>
<dbReference type="KEGG" id="rdp:RD2015_3980"/>
<keyword evidence="1" id="KW-0808">Transferase</keyword>
<dbReference type="RefSeq" id="WP_058937571.1">
    <property type="nucleotide sequence ID" value="NZ_CP013729.1"/>
</dbReference>
<dbReference type="Gene3D" id="3.40.630.30">
    <property type="match status" value="1"/>
</dbReference>
<dbReference type="EMBL" id="CP013729">
    <property type="protein sequence ID" value="ALV08430.1"/>
    <property type="molecule type" value="Genomic_DNA"/>
</dbReference>
<dbReference type="GO" id="GO:0005737">
    <property type="term" value="C:cytoplasm"/>
    <property type="evidence" value="ECO:0007669"/>
    <property type="project" value="TreeGrafter"/>
</dbReference>
<protein>
    <submittedName>
        <fullName evidence="1">Acetyltransferase, GNAT family</fullName>
    </submittedName>
</protein>
<dbReference type="InterPro" id="IPR051908">
    <property type="entry name" value="Ribosomal_N-acetyltransferase"/>
</dbReference>
<sequence>MKATDPVLIQVPELLATEQVLLTIPRVGDGAVLNRAIQRSLGHLQPWMPWAQTMPSVEESEAVVRRMLAEFLTRQHLAYFLYERAPEGGAGRLCGGAGLMRLDWPQRRFEIGYWLAPDATGRGLASEAVCALTRLAFSQLRALRVEIRTDALNRPSRAVAERCGFQLEGLLRNDMLGVDATPRDTCIYGMISLDELRDPSLGR</sequence>
<reference evidence="1 2" key="1">
    <citation type="submission" date="2015-12" db="EMBL/GenBank/DDBJ databases">
        <title>Complete genome of Roseateles depolymerans KCTC 42856.</title>
        <authorList>
            <person name="Kim K.M."/>
        </authorList>
    </citation>
    <scope>NUCLEOTIDE SEQUENCE [LARGE SCALE GENOMIC DNA]</scope>
    <source>
        <strain evidence="1 2">KCTC 42856</strain>
    </source>
</reference>